<reference evidence="1" key="2">
    <citation type="journal article" date="2015" name="Fish Shellfish Immunol.">
        <title>Early steps in the European eel (Anguilla anguilla)-Vibrio vulnificus interaction in the gills: Role of the RtxA13 toxin.</title>
        <authorList>
            <person name="Callol A."/>
            <person name="Pajuelo D."/>
            <person name="Ebbesson L."/>
            <person name="Teles M."/>
            <person name="MacKenzie S."/>
            <person name="Amaro C."/>
        </authorList>
    </citation>
    <scope>NUCLEOTIDE SEQUENCE</scope>
</reference>
<reference evidence="1" key="1">
    <citation type="submission" date="2014-11" db="EMBL/GenBank/DDBJ databases">
        <authorList>
            <person name="Amaro Gonzalez C."/>
        </authorList>
    </citation>
    <scope>NUCLEOTIDE SEQUENCE</scope>
</reference>
<dbReference type="AlphaFoldDB" id="A0A0E9UL15"/>
<dbReference type="EMBL" id="GBXM01042161">
    <property type="protein sequence ID" value="JAH66416.1"/>
    <property type="molecule type" value="Transcribed_RNA"/>
</dbReference>
<evidence type="ECO:0000313" key="1">
    <source>
        <dbReference type="EMBL" id="JAH66416.1"/>
    </source>
</evidence>
<protein>
    <submittedName>
        <fullName evidence="1">Uncharacterized protein</fullName>
    </submittedName>
</protein>
<accession>A0A0E9UL15</accession>
<sequence length="41" mass="4808">MMALPEVLKFIVRYVFGTNNLINLGERACLLTLYFGRFNIR</sequence>
<organism evidence="1">
    <name type="scientific">Anguilla anguilla</name>
    <name type="common">European freshwater eel</name>
    <name type="synonym">Muraena anguilla</name>
    <dbReference type="NCBI Taxonomy" id="7936"/>
    <lineage>
        <taxon>Eukaryota</taxon>
        <taxon>Metazoa</taxon>
        <taxon>Chordata</taxon>
        <taxon>Craniata</taxon>
        <taxon>Vertebrata</taxon>
        <taxon>Euteleostomi</taxon>
        <taxon>Actinopterygii</taxon>
        <taxon>Neopterygii</taxon>
        <taxon>Teleostei</taxon>
        <taxon>Anguilliformes</taxon>
        <taxon>Anguillidae</taxon>
        <taxon>Anguilla</taxon>
    </lineage>
</organism>
<proteinExistence type="predicted"/>
<name>A0A0E9UL15_ANGAN</name>